<evidence type="ECO:0000256" key="3">
    <source>
        <dbReference type="ARBA" id="ARBA00022475"/>
    </source>
</evidence>
<evidence type="ECO:0000259" key="10">
    <source>
        <dbReference type="PROSITE" id="PS50893"/>
    </source>
</evidence>
<dbReference type="InterPro" id="IPR003439">
    <property type="entry name" value="ABC_transporter-like_ATP-bd"/>
</dbReference>
<proteinExistence type="predicted"/>
<evidence type="ECO:0000259" key="11">
    <source>
        <dbReference type="PROSITE" id="PS50929"/>
    </source>
</evidence>
<keyword evidence="6" id="KW-0067">ATP-binding</keyword>
<dbReference type="InterPro" id="IPR039421">
    <property type="entry name" value="Type_1_exporter"/>
</dbReference>
<dbReference type="FunFam" id="3.40.50.300:FF:000299">
    <property type="entry name" value="ABC transporter ATP-binding protein/permease"/>
    <property type="match status" value="1"/>
</dbReference>
<protein>
    <recommendedName>
        <fullName evidence="13">Type I secretion system ATPase</fullName>
    </recommendedName>
</protein>
<accession>A0A3B0UBD3</accession>
<evidence type="ECO:0000256" key="2">
    <source>
        <dbReference type="ARBA" id="ARBA00022448"/>
    </source>
</evidence>
<sequence>VGTGLKLQTLYYRKLLCAPLAKSQKSSSGVSVLLGEIEHVALAMPALFAGLMADLPFVLIMLTLVGFLTGPVVLVPIVGIFIIAIVNVVGSFRARRAAGEAHGLRLKLQDETVATGMMLPTIKAVGAEQKLLGSWEKSADETAFKMHQARQAAVISGQISLVVTQLVIAMTIVAGAIQINSGAMTLGNLAASVLLVGRILAPVSQVISQLGQLGNMGAALKTFFAVIDQEDEKGGDEPGAAGLNFKGRIKLHNVSFTYEGAAAKSLDGVSLEIKAGEKVGIIGRNGCGKSTLLKIIPRFFDPDEGSFLLDGYDARQVSPQFLRRSIGLMSQETVLMHDNLRANICLGLDRVDPKAFEQATKISGVADLARAHPKGFSLDVGPRGEALSGGERQQVGLARAILRNPSMLILDEPTSAMDNSSEGRLINALPPFLAGRTLILATHRTQMLALVDRVIFMDRGRIVSDGPKQQVLANLQKAG</sequence>
<evidence type="ECO:0000256" key="4">
    <source>
        <dbReference type="ARBA" id="ARBA00022692"/>
    </source>
</evidence>
<feature type="transmembrane region" description="Helical" evidence="9">
    <location>
        <begin position="30"/>
        <end position="51"/>
    </location>
</feature>
<organism evidence="12">
    <name type="scientific">hydrothermal vent metagenome</name>
    <dbReference type="NCBI Taxonomy" id="652676"/>
    <lineage>
        <taxon>unclassified sequences</taxon>
        <taxon>metagenomes</taxon>
        <taxon>ecological metagenomes</taxon>
    </lineage>
</organism>
<dbReference type="GO" id="GO:0005524">
    <property type="term" value="F:ATP binding"/>
    <property type="evidence" value="ECO:0007669"/>
    <property type="project" value="UniProtKB-KW"/>
</dbReference>
<gene>
    <name evidence="12" type="ORF">MNBD_ALPHA11-998</name>
</gene>
<dbReference type="InterPro" id="IPR011527">
    <property type="entry name" value="ABC1_TM_dom"/>
</dbReference>
<dbReference type="PANTHER" id="PTHR43394:SF1">
    <property type="entry name" value="ATP-BINDING CASSETTE SUB-FAMILY B MEMBER 10, MITOCHONDRIAL"/>
    <property type="match status" value="1"/>
</dbReference>
<dbReference type="Gene3D" id="1.20.1560.10">
    <property type="entry name" value="ABC transporter type 1, transmembrane domain"/>
    <property type="match status" value="1"/>
</dbReference>
<feature type="domain" description="ABC transmembrane type-1" evidence="11">
    <location>
        <begin position="1"/>
        <end position="215"/>
    </location>
</feature>
<keyword evidence="8 9" id="KW-0472">Membrane</keyword>
<dbReference type="SUPFAM" id="SSF52540">
    <property type="entry name" value="P-loop containing nucleoside triphosphate hydrolases"/>
    <property type="match status" value="1"/>
</dbReference>
<evidence type="ECO:0000256" key="5">
    <source>
        <dbReference type="ARBA" id="ARBA00022741"/>
    </source>
</evidence>
<keyword evidence="3" id="KW-1003">Cell membrane</keyword>
<dbReference type="SUPFAM" id="SSF90123">
    <property type="entry name" value="ABC transporter transmembrane region"/>
    <property type="match status" value="1"/>
</dbReference>
<name>A0A3B0UBD3_9ZZZZ</name>
<feature type="domain" description="ABC transporter" evidence="10">
    <location>
        <begin position="249"/>
        <end position="478"/>
    </location>
</feature>
<reference evidence="12" key="1">
    <citation type="submission" date="2018-06" db="EMBL/GenBank/DDBJ databases">
        <authorList>
            <person name="Zhirakovskaya E."/>
        </authorList>
    </citation>
    <scope>NUCLEOTIDE SEQUENCE</scope>
</reference>
<evidence type="ECO:0000256" key="6">
    <source>
        <dbReference type="ARBA" id="ARBA00022840"/>
    </source>
</evidence>
<keyword evidence="4 9" id="KW-0812">Transmembrane</keyword>
<dbReference type="PROSITE" id="PS50893">
    <property type="entry name" value="ABC_TRANSPORTER_2"/>
    <property type="match status" value="1"/>
</dbReference>
<keyword evidence="7 9" id="KW-1133">Transmembrane helix</keyword>
<feature type="transmembrane region" description="Helical" evidence="9">
    <location>
        <begin position="152"/>
        <end position="177"/>
    </location>
</feature>
<dbReference type="Gene3D" id="3.40.50.300">
    <property type="entry name" value="P-loop containing nucleotide triphosphate hydrolases"/>
    <property type="match status" value="1"/>
</dbReference>
<dbReference type="InterPro" id="IPR036640">
    <property type="entry name" value="ABC1_TM_sf"/>
</dbReference>
<evidence type="ECO:0000313" key="12">
    <source>
        <dbReference type="EMBL" id="VAW23812.1"/>
    </source>
</evidence>
<dbReference type="InterPro" id="IPR003593">
    <property type="entry name" value="AAA+_ATPase"/>
</dbReference>
<evidence type="ECO:0000256" key="8">
    <source>
        <dbReference type="ARBA" id="ARBA00023136"/>
    </source>
</evidence>
<keyword evidence="5" id="KW-0547">Nucleotide-binding</keyword>
<dbReference type="GO" id="GO:0015421">
    <property type="term" value="F:ABC-type oligopeptide transporter activity"/>
    <property type="evidence" value="ECO:0007669"/>
    <property type="project" value="TreeGrafter"/>
</dbReference>
<comment type="subcellular location">
    <subcellularLocation>
        <location evidence="1">Cell membrane</location>
        <topology evidence="1">Multi-pass membrane protein</topology>
    </subcellularLocation>
</comment>
<dbReference type="PANTHER" id="PTHR43394">
    <property type="entry name" value="ATP-DEPENDENT PERMEASE MDL1, MITOCHONDRIAL"/>
    <property type="match status" value="1"/>
</dbReference>
<evidence type="ECO:0000256" key="1">
    <source>
        <dbReference type="ARBA" id="ARBA00004651"/>
    </source>
</evidence>
<dbReference type="Pfam" id="PF00005">
    <property type="entry name" value="ABC_tran"/>
    <property type="match status" value="1"/>
</dbReference>
<dbReference type="EMBL" id="UOEQ01000488">
    <property type="protein sequence ID" value="VAW23812.1"/>
    <property type="molecule type" value="Genomic_DNA"/>
</dbReference>
<evidence type="ECO:0000256" key="7">
    <source>
        <dbReference type="ARBA" id="ARBA00022989"/>
    </source>
</evidence>
<dbReference type="GO" id="GO:0005886">
    <property type="term" value="C:plasma membrane"/>
    <property type="evidence" value="ECO:0007669"/>
    <property type="project" value="UniProtKB-SubCell"/>
</dbReference>
<feature type="transmembrane region" description="Helical" evidence="9">
    <location>
        <begin position="57"/>
        <end position="86"/>
    </location>
</feature>
<dbReference type="InterPro" id="IPR027417">
    <property type="entry name" value="P-loop_NTPase"/>
</dbReference>
<dbReference type="AlphaFoldDB" id="A0A3B0UBD3"/>
<dbReference type="GO" id="GO:0016887">
    <property type="term" value="F:ATP hydrolysis activity"/>
    <property type="evidence" value="ECO:0007669"/>
    <property type="project" value="InterPro"/>
</dbReference>
<keyword evidence="2" id="KW-0813">Transport</keyword>
<feature type="non-terminal residue" evidence="12">
    <location>
        <position position="1"/>
    </location>
</feature>
<evidence type="ECO:0008006" key="13">
    <source>
        <dbReference type="Google" id="ProtNLM"/>
    </source>
</evidence>
<dbReference type="PROSITE" id="PS50929">
    <property type="entry name" value="ABC_TM1F"/>
    <property type="match status" value="1"/>
</dbReference>
<evidence type="ECO:0000256" key="9">
    <source>
        <dbReference type="SAM" id="Phobius"/>
    </source>
</evidence>
<dbReference type="SMART" id="SM00382">
    <property type="entry name" value="AAA"/>
    <property type="match status" value="1"/>
</dbReference>